<comment type="subcellular location">
    <subcellularLocation>
        <location evidence="1">Cell envelope</location>
    </subcellularLocation>
</comment>
<dbReference type="AlphaFoldDB" id="A0A437M950"/>
<dbReference type="InterPro" id="IPR058627">
    <property type="entry name" value="MdtA-like_C"/>
</dbReference>
<keyword evidence="10" id="KW-1185">Reference proteome</keyword>
<evidence type="ECO:0000313" key="9">
    <source>
        <dbReference type="EMBL" id="RVT94117.1"/>
    </source>
</evidence>
<reference evidence="9 10" key="1">
    <citation type="submission" date="2019-01" db="EMBL/GenBank/DDBJ databases">
        <authorList>
            <person name="Chen W.-M."/>
        </authorList>
    </citation>
    <scope>NUCLEOTIDE SEQUENCE [LARGE SCALE GENOMIC DNA]</scope>
    <source>
        <strain evidence="9 10">CCP-7</strain>
    </source>
</reference>
<gene>
    <name evidence="9" type="ORF">EOD43_09765</name>
</gene>
<evidence type="ECO:0000256" key="1">
    <source>
        <dbReference type="ARBA" id="ARBA00004196"/>
    </source>
</evidence>
<dbReference type="RefSeq" id="WP_127743301.1">
    <property type="nucleotide sequence ID" value="NZ_SACN01000001.1"/>
</dbReference>
<dbReference type="Gene3D" id="1.10.287.470">
    <property type="entry name" value="Helix hairpin bin"/>
    <property type="match status" value="1"/>
</dbReference>
<dbReference type="Gene3D" id="2.40.50.100">
    <property type="match status" value="1"/>
</dbReference>
<organism evidence="9 10">
    <name type="scientific">Sphingomonas crocodyli</name>
    <dbReference type="NCBI Taxonomy" id="1979270"/>
    <lineage>
        <taxon>Bacteria</taxon>
        <taxon>Pseudomonadati</taxon>
        <taxon>Pseudomonadota</taxon>
        <taxon>Alphaproteobacteria</taxon>
        <taxon>Sphingomonadales</taxon>
        <taxon>Sphingomonadaceae</taxon>
        <taxon>Sphingomonas</taxon>
    </lineage>
</organism>
<dbReference type="Gene3D" id="2.40.420.20">
    <property type="match status" value="1"/>
</dbReference>
<keyword evidence="3 4" id="KW-0175">Coiled coil</keyword>
<keyword evidence="6" id="KW-0472">Membrane</keyword>
<dbReference type="InterPro" id="IPR006143">
    <property type="entry name" value="RND_pump_MFP"/>
</dbReference>
<dbReference type="PANTHER" id="PTHR32347:SF23">
    <property type="entry name" value="BLL5650 PROTEIN"/>
    <property type="match status" value="1"/>
</dbReference>
<dbReference type="Pfam" id="PF25917">
    <property type="entry name" value="BSH_RND"/>
    <property type="match status" value="1"/>
</dbReference>
<dbReference type="EMBL" id="SACN01000001">
    <property type="protein sequence ID" value="RVT94117.1"/>
    <property type="molecule type" value="Genomic_DNA"/>
</dbReference>
<dbReference type="NCBIfam" id="TIGR01730">
    <property type="entry name" value="RND_mfp"/>
    <property type="match status" value="1"/>
</dbReference>
<feature type="domain" description="Multidrug resistance protein MdtA-like barrel-sandwich hybrid" evidence="7">
    <location>
        <begin position="99"/>
        <end position="275"/>
    </location>
</feature>
<accession>A0A437M950</accession>
<name>A0A437M950_9SPHN</name>
<dbReference type="OrthoDB" id="1957187at2"/>
<sequence>MTVLRMKSEPQSSAPTGGSMDRVIEKRGLSTRTKIIAGGVAALLLLIAAWWFAPRGESQTVDATRLTISDVKMGTFDDFLPLRGRVTPLLTVYLDAVEGGRVEKILVEDGATVAKGQLLAELSNADLQLSTLARETEVAEQLNNLRTTELNLSRNRLENERNLIQADLDANKAKRQYEIQRPLADKGFVAGRTFRDTTDDYQYQLKRGRVLREAQATDERLQTSQLAQLRATANSLQSALAIARANLDQLKLRAPVSGQLTAFSIQVGQSMSRGERIGQIDSPGRTKIVAGVDEFYLGRVEPGQIATIERDGKPYRMKVAKIYPQVKNGEFEVDLWFLGAEPEGMQRGQTIQTRLTLGDPVRARLIPNGSFYNDTGGSWVFVVAPDGKSAVRRNVRLGRRNSDFIEVLDGLDPGEKVITSSYSGLVDKTGLDIKRD</sequence>
<dbReference type="InterPro" id="IPR050465">
    <property type="entry name" value="UPF0194_transport"/>
</dbReference>
<evidence type="ECO:0000259" key="7">
    <source>
        <dbReference type="Pfam" id="PF25917"/>
    </source>
</evidence>
<comment type="caution">
    <text evidence="9">The sequence shown here is derived from an EMBL/GenBank/DDBJ whole genome shotgun (WGS) entry which is preliminary data.</text>
</comment>
<proteinExistence type="inferred from homology"/>
<dbReference type="SUPFAM" id="SSF111369">
    <property type="entry name" value="HlyD-like secretion proteins"/>
    <property type="match status" value="2"/>
</dbReference>
<protein>
    <submittedName>
        <fullName evidence="9">Efflux RND transporter periplasmic adaptor subunit</fullName>
    </submittedName>
</protein>
<keyword evidence="6" id="KW-0812">Transmembrane</keyword>
<feature type="domain" description="Multidrug resistance protein MdtA-like C-terminal permuted SH3" evidence="8">
    <location>
        <begin position="365"/>
        <end position="420"/>
    </location>
</feature>
<dbReference type="Pfam" id="PF25967">
    <property type="entry name" value="RND-MFP_C"/>
    <property type="match status" value="1"/>
</dbReference>
<evidence type="ECO:0000256" key="2">
    <source>
        <dbReference type="ARBA" id="ARBA00009477"/>
    </source>
</evidence>
<dbReference type="InterPro" id="IPR058625">
    <property type="entry name" value="MdtA-like_BSH"/>
</dbReference>
<dbReference type="GO" id="GO:0016020">
    <property type="term" value="C:membrane"/>
    <property type="evidence" value="ECO:0007669"/>
    <property type="project" value="InterPro"/>
</dbReference>
<dbReference type="GO" id="GO:0030313">
    <property type="term" value="C:cell envelope"/>
    <property type="evidence" value="ECO:0007669"/>
    <property type="project" value="UniProtKB-SubCell"/>
</dbReference>
<feature type="region of interest" description="Disordered" evidence="5">
    <location>
        <begin position="1"/>
        <end position="21"/>
    </location>
</feature>
<feature type="coiled-coil region" evidence="4">
    <location>
        <begin position="226"/>
        <end position="253"/>
    </location>
</feature>
<dbReference type="Proteomes" id="UP000282971">
    <property type="component" value="Unassembled WGS sequence"/>
</dbReference>
<evidence type="ECO:0000313" key="10">
    <source>
        <dbReference type="Proteomes" id="UP000282971"/>
    </source>
</evidence>
<keyword evidence="6" id="KW-1133">Transmembrane helix</keyword>
<evidence type="ECO:0000256" key="5">
    <source>
        <dbReference type="SAM" id="MobiDB-lite"/>
    </source>
</evidence>
<evidence type="ECO:0000259" key="8">
    <source>
        <dbReference type="Pfam" id="PF25967"/>
    </source>
</evidence>
<dbReference type="GO" id="GO:0022857">
    <property type="term" value="F:transmembrane transporter activity"/>
    <property type="evidence" value="ECO:0007669"/>
    <property type="project" value="InterPro"/>
</dbReference>
<evidence type="ECO:0000256" key="6">
    <source>
        <dbReference type="SAM" id="Phobius"/>
    </source>
</evidence>
<evidence type="ECO:0000256" key="4">
    <source>
        <dbReference type="SAM" id="Coils"/>
    </source>
</evidence>
<comment type="similarity">
    <text evidence="2">Belongs to the membrane fusion protein (MFP) (TC 8.A.1) family.</text>
</comment>
<feature type="transmembrane region" description="Helical" evidence="6">
    <location>
        <begin position="35"/>
        <end position="53"/>
    </location>
</feature>
<evidence type="ECO:0000256" key="3">
    <source>
        <dbReference type="ARBA" id="ARBA00023054"/>
    </source>
</evidence>
<dbReference type="PANTHER" id="PTHR32347">
    <property type="entry name" value="EFFLUX SYSTEM COMPONENT YKNX-RELATED"/>
    <property type="match status" value="1"/>
</dbReference>